<protein>
    <submittedName>
        <fullName evidence="2">Uncharacterized protein</fullName>
    </submittedName>
</protein>
<dbReference type="AlphaFoldDB" id="A0A0F8Z9X4"/>
<gene>
    <name evidence="2" type="ORF">LCGC14_3060340</name>
</gene>
<dbReference type="EMBL" id="LAZR01064783">
    <property type="protein sequence ID" value="KKK56856.1"/>
    <property type="molecule type" value="Genomic_DNA"/>
</dbReference>
<sequence length="149" mass="16769">MDMKSMCKTAVILDGKATVHMFPYSTMRTQRVSDEFEGLDMVPDGDTMPYWMLAFRLIEQFLIDIDFEPSDNSFVKGLKLYWENRNGDMAERATLFSDTIPAETMAILLEAFNNTREELPGVSDVLAAGKPDRKTDPEVSSGGGKKSRK</sequence>
<proteinExistence type="predicted"/>
<feature type="region of interest" description="Disordered" evidence="1">
    <location>
        <begin position="122"/>
        <end position="149"/>
    </location>
</feature>
<organism evidence="2">
    <name type="scientific">marine sediment metagenome</name>
    <dbReference type="NCBI Taxonomy" id="412755"/>
    <lineage>
        <taxon>unclassified sequences</taxon>
        <taxon>metagenomes</taxon>
        <taxon>ecological metagenomes</taxon>
    </lineage>
</organism>
<comment type="caution">
    <text evidence="2">The sequence shown here is derived from an EMBL/GenBank/DDBJ whole genome shotgun (WGS) entry which is preliminary data.</text>
</comment>
<accession>A0A0F8Z9X4</accession>
<reference evidence="2" key="1">
    <citation type="journal article" date="2015" name="Nature">
        <title>Complex archaea that bridge the gap between prokaryotes and eukaryotes.</title>
        <authorList>
            <person name="Spang A."/>
            <person name="Saw J.H."/>
            <person name="Jorgensen S.L."/>
            <person name="Zaremba-Niedzwiedzka K."/>
            <person name="Martijn J."/>
            <person name="Lind A.E."/>
            <person name="van Eijk R."/>
            <person name="Schleper C."/>
            <person name="Guy L."/>
            <person name="Ettema T.J."/>
        </authorList>
    </citation>
    <scope>NUCLEOTIDE SEQUENCE</scope>
</reference>
<evidence type="ECO:0000256" key="1">
    <source>
        <dbReference type="SAM" id="MobiDB-lite"/>
    </source>
</evidence>
<evidence type="ECO:0000313" key="2">
    <source>
        <dbReference type="EMBL" id="KKK56856.1"/>
    </source>
</evidence>
<name>A0A0F8Z9X4_9ZZZZ</name>